<sequence length="271" mass="30748">MSNLFEYLVYNKETNQLGAVVEVSLLKKTYTVQVDDDEFVTVNIDDAVELQEIGHLGGDVIFEGDVLVSDQGGFYEIEKLEDGNLVLHILTTRYERSYHGEKFTPEKLMELSPALELYGNIHILKADLPQVKFNVQVIRRVVNGEIEYAYACNNKLEEAVDIFPVVFVGHQLLEEKDYSRVTLPYEGYLDSMKRGLIKEVKPQELQNYVTGLLYGREPEVSKEGLDLTGKVSFSEVKIGKDSVELKVTEKEAEKCGCGQDPAQCDCNLWKY</sequence>
<gene>
    <name evidence="1" type="ORF">NATE_277</name>
</gene>
<keyword evidence="2" id="KW-1185">Reference proteome</keyword>
<protein>
    <submittedName>
        <fullName evidence="1">Uncharacterized protein</fullName>
    </submittedName>
</protein>
<proteinExistence type="predicted"/>
<name>A0AAE8YV56_9CAUD</name>
<organism evidence="1 2">
    <name type="scientific">Bacillus phage vB_BanS_Nate</name>
    <dbReference type="NCBI Taxonomy" id="2894788"/>
    <lineage>
        <taxon>Viruses</taxon>
        <taxon>Duplodnaviria</taxon>
        <taxon>Heunggongvirae</taxon>
        <taxon>Uroviricota</taxon>
        <taxon>Caudoviricetes</taxon>
        <taxon>Joanripponvirinae</taxon>
        <taxon>Natevirus</taxon>
        <taxon>Natevirus nate</taxon>
    </lineage>
</organism>
<evidence type="ECO:0000313" key="2">
    <source>
        <dbReference type="Proteomes" id="UP000827544"/>
    </source>
</evidence>
<dbReference type="SUPFAM" id="SSF159006">
    <property type="entry name" value="YopX-like"/>
    <property type="match status" value="1"/>
</dbReference>
<accession>A0AAE8YV56</accession>
<evidence type="ECO:0000313" key="1">
    <source>
        <dbReference type="EMBL" id="UGO51111.1"/>
    </source>
</evidence>
<dbReference type="EMBL" id="OK499992">
    <property type="protein sequence ID" value="UGO51111.1"/>
    <property type="molecule type" value="Genomic_DNA"/>
</dbReference>
<reference evidence="1" key="1">
    <citation type="submission" date="2021-10" db="EMBL/GenBank/DDBJ databases">
        <authorList>
            <person name="Lavering E.D."/>
            <person name="James R."/>
            <person name="Fairholm J.D."/>
            <person name="Ogilvie B.H."/>
            <person name="Thurgood T.L."/>
            <person name="Robison R.A."/>
            <person name="Grose J.H."/>
        </authorList>
    </citation>
    <scope>NUCLEOTIDE SEQUENCE</scope>
</reference>
<dbReference type="Proteomes" id="UP000827544">
    <property type="component" value="Segment"/>
</dbReference>